<evidence type="ECO:0000313" key="2">
    <source>
        <dbReference type="EMBL" id="KAG7093324.1"/>
    </source>
</evidence>
<evidence type="ECO:0000256" key="1">
    <source>
        <dbReference type="SAM" id="MobiDB-lite"/>
    </source>
</evidence>
<protein>
    <recommendedName>
        <fullName evidence="4">F-box domain-containing protein</fullName>
    </recommendedName>
</protein>
<sequence>MSLNRISTTVYSGDDAEHSLCREEEGESELESYWDWANRVDDVLGTHELEARARYLAVFEETKTAKEDINNNTGTTSTSTSTSRPPLSQPIFPQEIFDIIITYLSDYPRILTKLILVSTKWVPLCRKYLYSSLVFGVEDEFERKCPYPHYVQRMSLISPYGHPNLDWIRPVVRNMERFTALDHVELVDLPWDVLWLATEAKAISGGGPGTNLLTASSVVMGRVSKVFLGGVEIEALEDVAICISRGFPGCKELVVLMEVFEDEGEDEDGEYEYLDPDSDLLVPRVFPFPIPPGLCEFTIQDHPLYPTPTRFWWKWFRGLRFSGLRSVTVGDLVKEDVAFFKVFVDGAAGWGLAHLGVGIGCVGDLDTFTNHRILASCPNLQSFRLTQPVRRFNEEWGCGESVGALYRLFSSFTANHLRVVSLPAVRQWAGEVERGVRVEGALTVERFPALEMVEFCSDVDTGVELSDGWSFDIVHQWRITTLLAHFRIKCRSR</sequence>
<organism evidence="2 3">
    <name type="scientific">Marasmius oreades</name>
    <name type="common">fairy-ring Marasmius</name>
    <dbReference type="NCBI Taxonomy" id="181124"/>
    <lineage>
        <taxon>Eukaryota</taxon>
        <taxon>Fungi</taxon>
        <taxon>Dikarya</taxon>
        <taxon>Basidiomycota</taxon>
        <taxon>Agaricomycotina</taxon>
        <taxon>Agaricomycetes</taxon>
        <taxon>Agaricomycetidae</taxon>
        <taxon>Agaricales</taxon>
        <taxon>Marasmiineae</taxon>
        <taxon>Marasmiaceae</taxon>
        <taxon>Marasmius</taxon>
    </lineage>
</organism>
<feature type="region of interest" description="Disordered" evidence="1">
    <location>
        <begin position="67"/>
        <end position="87"/>
    </location>
</feature>
<accession>A0A9P7S0R2</accession>
<dbReference type="EMBL" id="CM032184">
    <property type="protein sequence ID" value="KAG7093324.1"/>
    <property type="molecule type" value="Genomic_DNA"/>
</dbReference>
<reference evidence="2" key="1">
    <citation type="journal article" date="2021" name="Genome Biol. Evol.">
        <title>The assembled and annotated genome of the fairy-ring fungus Marasmius oreades.</title>
        <authorList>
            <person name="Hiltunen M."/>
            <person name="Ament-Velasquez S.L."/>
            <person name="Johannesson H."/>
        </authorList>
    </citation>
    <scope>NUCLEOTIDE SEQUENCE</scope>
    <source>
        <strain evidence="2">03SP1</strain>
    </source>
</reference>
<dbReference type="GeneID" id="66076081"/>
<dbReference type="RefSeq" id="XP_043009794.1">
    <property type="nucleotide sequence ID" value="XM_043151714.1"/>
</dbReference>
<name>A0A9P7S0R2_9AGAR</name>
<evidence type="ECO:0000313" key="3">
    <source>
        <dbReference type="Proteomes" id="UP001049176"/>
    </source>
</evidence>
<evidence type="ECO:0008006" key="4">
    <source>
        <dbReference type="Google" id="ProtNLM"/>
    </source>
</evidence>
<feature type="compositionally biased region" description="Low complexity" evidence="1">
    <location>
        <begin position="70"/>
        <end position="83"/>
    </location>
</feature>
<proteinExistence type="predicted"/>
<dbReference type="Proteomes" id="UP001049176">
    <property type="component" value="Chromosome 4"/>
</dbReference>
<dbReference type="OrthoDB" id="3035120at2759"/>
<comment type="caution">
    <text evidence="2">The sequence shown here is derived from an EMBL/GenBank/DDBJ whole genome shotgun (WGS) entry which is preliminary data.</text>
</comment>
<keyword evidence="3" id="KW-1185">Reference proteome</keyword>
<gene>
    <name evidence="2" type="ORF">E1B28_007005</name>
</gene>
<dbReference type="AlphaFoldDB" id="A0A9P7S0R2"/>